<evidence type="ECO:0000259" key="8">
    <source>
        <dbReference type="Pfam" id="PF07732"/>
    </source>
</evidence>
<evidence type="ECO:0000256" key="5">
    <source>
        <dbReference type="SAM" id="Phobius"/>
    </source>
</evidence>
<dbReference type="InterPro" id="IPR000923">
    <property type="entry name" value="BlueCu_1"/>
</dbReference>
<organism evidence="9">
    <name type="scientific">uncultured Thermomicrobiales bacterium</name>
    <dbReference type="NCBI Taxonomy" id="1645740"/>
    <lineage>
        <taxon>Bacteria</taxon>
        <taxon>Pseudomonadati</taxon>
        <taxon>Thermomicrobiota</taxon>
        <taxon>Thermomicrobia</taxon>
        <taxon>Thermomicrobiales</taxon>
        <taxon>environmental samples</taxon>
    </lineage>
</organism>
<dbReference type="Pfam" id="PF07732">
    <property type="entry name" value="Cu-oxidase_3"/>
    <property type="match status" value="1"/>
</dbReference>
<name>A0A6J4TTF7_9BACT</name>
<dbReference type="GO" id="GO:0009055">
    <property type="term" value="F:electron transfer activity"/>
    <property type="evidence" value="ECO:0007669"/>
    <property type="project" value="InterPro"/>
</dbReference>
<evidence type="ECO:0000259" key="7">
    <source>
        <dbReference type="Pfam" id="PF07731"/>
    </source>
</evidence>
<dbReference type="Pfam" id="PF07731">
    <property type="entry name" value="Cu-oxidase_2"/>
    <property type="match status" value="1"/>
</dbReference>
<protein>
    <submittedName>
        <fullName evidence="9">Multicopper oxidase</fullName>
    </submittedName>
</protein>
<dbReference type="Gene3D" id="2.60.40.420">
    <property type="entry name" value="Cupredoxins - blue copper proteins"/>
    <property type="match status" value="2"/>
</dbReference>
<dbReference type="InterPro" id="IPR008972">
    <property type="entry name" value="Cupredoxin"/>
</dbReference>
<feature type="compositionally biased region" description="Pro residues" evidence="4">
    <location>
        <begin position="379"/>
        <end position="391"/>
    </location>
</feature>
<dbReference type="AlphaFoldDB" id="A0A6J4TTF7"/>
<dbReference type="PANTHER" id="PTHR11709">
    <property type="entry name" value="MULTI-COPPER OXIDASE"/>
    <property type="match status" value="1"/>
</dbReference>
<evidence type="ECO:0000256" key="4">
    <source>
        <dbReference type="SAM" id="MobiDB-lite"/>
    </source>
</evidence>
<dbReference type="InterPro" id="IPR011706">
    <property type="entry name" value="Cu-oxidase_C"/>
</dbReference>
<proteinExistence type="predicted"/>
<accession>A0A6J4TTF7</accession>
<keyword evidence="1" id="KW-0479">Metal-binding</keyword>
<dbReference type="InterPro" id="IPR033138">
    <property type="entry name" value="Cu_oxidase_CS"/>
</dbReference>
<dbReference type="PROSITE" id="PS00079">
    <property type="entry name" value="MULTICOPPER_OXIDASE1"/>
    <property type="match status" value="1"/>
</dbReference>
<gene>
    <name evidence="9" type="ORF">AVDCRST_MAG73-954</name>
</gene>
<dbReference type="SUPFAM" id="SSF49503">
    <property type="entry name" value="Cupredoxins"/>
    <property type="match status" value="3"/>
</dbReference>
<dbReference type="CDD" id="cd04202">
    <property type="entry name" value="CuRO_D2_2dMcoN_like"/>
    <property type="match status" value="1"/>
</dbReference>
<dbReference type="PROSITE" id="PS00080">
    <property type="entry name" value="MULTICOPPER_OXIDASE2"/>
    <property type="match status" value="1"/>
</dbReference>
<feature type="domain" description="Plastocyanin-like" evidence="7">
    <location>
        <begin position="232"/>
        <end position="330"/>
    </location>
</feature>
<dbReference type="GO" id="GO:0016491">
    <property type="term" value="F:oxidoreductase activity"/>
    <property type="evidence" value="ECO:0007669"/>
    <property type="project" value="UniProtKB-KW"/>
</dbReference>
<feature type="region of interest" description="Disordered" evidence="4">
    <location>
        <begin position="366"/>
        <end position="399"/>
    </location>
</feature>
<dbReference type="PANTHER" id="PTHR11709:SF394">
    <property type="entry name" value="FI03373P-RELATED"/>
    <property type="match status" value="1"/>
</dbReference>
<dbReference type="InterPro" id="IPR045087">
    <property type="entry name" value="Cu-oxidase_fam"/>
</dbReference>
<keyword evidence="3" id="KW-0186">Copper</keyword>
<evidence type="ECO:0000313" key="9">
    <source>
        <dbReference type="EMBL" id="CAA9531044.1"/>
    </source>
</evidence>
<evidence type="ECO:0000256" key="3">
    <source>
        <dbReference type="ARBA" id="ARBA00023008"/>
    </source>
</evidence>
<reference evidence="9" key="1">
    <citation type="submission" date="2020-02" db="EMBL/GenBank/DDBJ databases">
        <authorList>
            <person name="Meier V. D."/>
        </authorList>
    </citation>
    <scope>NUCLEOTIDE SEQUENCE</scope>
    <source>
        <strain evidence="9">AVDCRST_MAG73</strain>
    </source>
</reference>
<dbReference type="Pfam" id="PF00127">
    <property type="entry name" value="Copper-bind"/>
    <property type="match status" value="1"/>
</dbReference>
<feature type="compositionally biased region" description="Low complexity" evidence="4">
    <location>
        <begin position="366"/>
        <end position="378"/>
    </location>
</feature>
<evidence type="ECO:0000256" key="1">
    <source>
        <dbReference type="ARBA" id="ARBA00022723"/>
    </source>
</evidence>
<dbReference type="CDD" id="cd13860">
    <property type="entry name" value="CuRO_1_2dMco_1"/>
    <property type="match status" value="1"/>
</dbReference>
<evidence type="ECO:0000259" key="6">
    <source>
        <dbReference type="Pfam" id="PF00127"/>
    </source>
</evidence>
<dbReference type="EMBL" id="CADCWE010000057">
    <property type="protein sequence ID" value="CAA9531044.1"/>
    <property type="molecule type" value="Genomic_DNA"/>
</dbReference>
<sequence>MPLTREDLVANILSAPARRRFGRRRLAFVALTPLALTLALLGAGLLRNGGAGAETAAQLREFTLTASEIDWEVAPGQTVKAWAYNGQVPGPEIRVREGDTVRITLKNQLPTGTTVHWHGMDVPPAMDGPAGLNQAPVEPGGEFVYEFVATNGGSRMYHSHTDVATQVGLGLYGPMIVEPKDPERTYDREATYMIGEWDLELTPDVALGKAPAGPGDAMLRGGELGADLFLMNGRAGDAIAPMPIAEGERALIRVMNIGNMPHPIHTHGHSFKIVATDGNPVPEGLELVKDTVLIGPGERYDLEIVADNPGIWMFHCHIESHAANGMMTTINYVGETPSGPAADAWTAAGFAPGAAHASHGAPAAVASPTAAPAATATAPAPPATTAPPTAPPAEGKADWSATENGVVVRMLDDRFETPAITIAAGTTVTWVNEGRHAHRVAAFDTSFSSVRLGPGESYSYTFATAGEFSYVCSFHTRAGMLGKITVE</sequence>
<feature type="domain" description="Blue (type 1) copper" evidence="6">
    <location>
        <begin position="414"/>
        <end position="487"/>
    </location>
</feature>
<dbReference type="GO" id="GO:0005507">
    <property type="term" value="F:copper ion binding"/>
    <property type="evidence" value="ECO:0007669"/>
    <property type="project" value="InterPro"/>
</dbReference>
<dbReference type="InterPro" id="IPR002355">
    <property type="entry name" value="Cu_oxidase_Cu_BS"/>
</dbReference>
<feature type="domain" description="Plastocyanin-like" evidence="8">
    <location>
        <begin position="68"/>
        <end position="181"/>
    </location>
</feature>
<dbReference type="InterPro" id="IPR011707">
    <property type="entry name" value="Cu-oxidase-like_N"/>
</dbReference>
<evidence type="ECO:0000256" key="2">
    <source>
        <dbReference type="ARBA" id="ARBA00023002"/>
    </source>
</evidence>
<feature type="transmembrane region" description="Helical" evidence="5">
    <location>
        <begin position="26"/>
        <end position="46"/>
    </location>
</feature>
<keyword evidence="2" id="KW-0560">Oxidoreductase</keyword>
<keyword evidence="5" id="KW-0812">Transmembrane</keyword>
<keyword evidence="5" id="KW-0472">Membrane</keyword>
<keyword evidence="5" id="KW-1133">Transmembrane helix</keyword>